<accession>A0ABM4B2Z3</accession>
<reference evidence="2" key="2">
    <citation type="submission" date="2025-08" db="UniProtKB">
        <authorList>
            <consortium name="RefSeq"/>
        </authorList>
    </citation>
    <scope>IDENTIFICATION</scope>
</reference>
<name>A0ABM4B2Z3_HYDVU</name>
<dbReference type="Proteomes" id="UP001652625">
    <property type="component" value="Chromosome 01"/>
</dbReference>
<protein>
    <submittedName>
        <fullName evidence="2">Uncharacterized protein LOC124809736 isoform X2</fullName>
    </submittedName>
</protein>
<reference evidence="1" key="1">
    <citation type="submission" date="2025-05" db="UniProtKB">
        <authorList>
            <consortium name="RefSeq"/>
        </authorList>
    </citation>
    <scope>NUCLEOTIDE SEQUENCE [LARGE SCALE GENOMIC DNA]</scope>
</reference>
<keyword evidence="1" id="KW-1185">Reference proteome</keyword>
<evidence type="ECO:0000313" key="1">
    <source>
        <dbReference type="Proteomes" id="UP001652625"/>
    </source>
</evidence>
<sequence length="164" mass="18674">MQEDDIVTTLRRSKVKRTLLSPTRKNNPQPIGLIYQSPLYPAAPRFAIWNQERTSRKASKRMPSLISHIGTINFTCSKILEGWQCGMSRQLPILQYSLDSTNRFSYQNPSKYPGLAKAFKEQSCRPNDGAASGIVPRICPTKLKTKKQFKKHHKNTPGNIFNLL</sequence>
<evidence type="ECO:0000313" key="2">
    <source>
        <dbReference type="RefSeq" id="XP_065643167.1"/>
    </source>
</evidence>
<gene>
    <name evidence="2" type="primary">LOC124809736</name>
</gene>
<dbReference type="RefSeq" id="XP_065643167.1">
    <property type="nucleotide sequence ID" value="XM_065787095.1"/>
</dbReference>
<proteinExistence type="predicted"/>
<organism evidence="1 2">
    <name type="scientific">Hydra vulgaris</name>
    <name type="common">Hydra</name>
    <name type="synonym">Hydra attenuata</name>
    <dbReference type="NCBI Taxonomy" id="6087"/>
    <lineage>
        <taxon>Eukaryota</taxon>
        <taxon>Metazoa</taxon>
        <taxon>Cnidaria</taxon>
        <taxon>Hydrozoa</taxon>
        <taxon>Hydroidolina</taxon>
        <taxon>Anthoathecata</taxon>
        <taxon>Aplanulata</taxon>
        <taxon>Hydridae</taxon>
        <taxon>Hydra</taxon>
    </lineage>
</organism>
<dbReference type="GeneID" id="124809736"/>